<evidence type="ECO:0000256" key="2">
    <source>
        <dbReference type="ARBA" id="ARBA00012035"/>
    </source>
</evidence>
<feature type="binding site" evidence="12">
    <location>
        <position position="262"/>
    </location>
    <ligand>
        <name>K(+)</name>
        <dbReference type="ChEBI" id="CHEBI:29103"/>
    </ligand>
</feature>
<dbReference type="RefSeq" id="WP_129835349.1">
    <property type="nucleotide sequence ID" value="NZ_CP035704.1"/>
</dbReference>
<dbReference type="PROSITE" id="PS00583">
    <property type="entry name" value="PFKB_KINASES_1"/>
    <property type="match status" value="1"/>
</dbReference>
<feature type="binding site" evidence="12">
    <location>
        <position position="185"/>
    </location>
    <ligand>
        <name>ATP</name>
        <dbReference type="ChEBI" id="CHEBI:30616"/>
    </ligand>
</feature>
<evidence type="ECO:0000256" key="1">
    <source>
        <dbReference type="ARBA" id="ARBA00005380"/>
    </source>
</evidence>
<comment type="subcellular location">
    <subcellularLocation>
        <location evidence="12">Cytoplasm</location>
    </subcellularLocation>
</comment>
<reference evidence="14 15" key="1">
    <citation type="submission" date="2019-01" db="EMBL/GenBank/DDBJ databases">
        <title>Pseudolysobacter antarctica gen. nov., sp. nov., isolated from Fildes Peninsula, Antarctica.</title>
        <authorList>
            <person name="Wei Z."/>
            <person name="Peng F."/>
        </authorList>
    </citation>
    <scope>NUCLEOTIDE SEQUENCE [LARGE SCALE GENOMIC DNA]</scope>
    <source>
        <strain evidence="14 15">AQ6-296</strain>
    </source>
</reference>
<comment type="caution">
    <text evidence="12">Lacks conserved residue(s) required for the propagation of feature annotation.</text>
</comment>
<evidence type="ECO:0000256" key="3">
    <source>
        <dbReference type="ARBA" id="ARBA00016943"/>
    </source>
</evidence>
<feature type="binding site" evidence="12">
    <location>
        <position position="300"/>
    </location>
    <ligand>
        <name>K(+)</name>
        <dbReference type="ChEBI" id="CHEBI:29103"/>
    </ligand>
</feature>
<protein>
    <recommendedName>
        <fullName evidence="3 12">Ribokinase</fullName>
        <shortName evidence="12">RK</shortName>
        <ecNumber evidence="2 12">2.7.1.15</ecNumber>
    </recommendedName>
</protein>
<dbReference type="InterPro" id="IPR002173">
    <property type="entry name" value="Carboh/pur_kinase_PfkB_CS"/>
</dbReference>
<feature type="binding site" evidence="12">
    <location>
        <begin position="267"/>
        <end position="268"/>
    </location>
    <ligand>
        <name>ATP</name>
        <dbReference type="ChEBI" id="CHEBI:30616"/>
    </ligand>
</feature>
<evidence type="ECO:0000259" key="13">
    <source>
        <dbReference type="Pfam" id="PF00294"/>
    </source>
</evidence>
<feature type="domain" description="Carbohydrate kinase PfkB" evidence="13">
    <location>
        <begin position="4"/>
        <end position="311"/>
    </location>
</feature>
<dbReference type="Pfam" id="PF00294">
    <property type="entry name" value="PfkB"/>
    <property type="match status" value="1"/>
</dbReference>
<feature type="binding site" evidence="12">
    <location>
        <begin position="12"/>
        <end position="14"/>
    </location>
    <ligand>
        <name>substrate</name>
    </ligand>
</feature>
<dbReference type="InterPro" id="IPR029056">
    <property type="entry name" value="Ribokinase-like"/>
</dbReference>
<dbReference type="GO" id="GO:0004747">
    <property type="term" value="F:ribokinase activity"/>
    <property type="evidence" value="ECO:0007669"/>
    <property type="project" value="UniProtKB-UniRule"/>
</dbReference>
<comment type="similarity">
    <text evidence="1">Belongs to the carbohydrate kinase pfkB family.</text>
</comment>
<dbReference type="PRINTS" id="PR00990">
    <property type="entry name" value="RIBOKINASE"/>
</dbReference>
<keyword evidence="11 12" id="KW-0119">Carbohydrate metabolism</keyword>
<dbReference type="Gene3D" id="3.40.1190.20">
    <property type="match status" value="1"/>
</dbReference>
<dbReference type="GO" id="GO:0005829">
    <property type="term" value="C:cytosol"/>
    <property type="evidence" value="ECO:0007669"/>
    <property type="project" value="TreeGrafter"/>
</dbReference>
<dbReference type="CDD" id="cd01174">
    <property type="entry name" value="ribokinase"/>
    <property type="match status" value="1"/>
</dbReference>
<dbReference type="SUPFAM" id="SSF53613">
    <property type="entry name" value="Ribokinase-like"/>
    <property type="match status" value="1"/>
</dbReference>
<keyword evidence="15" id="KW-1185">Reference proteome</keyword>
<dbReference type="PROSITE" id="PS00584">
    <property type="entry name" value="PFKB_KINASES_2"/>
    <property type="match status" value="1"/>
</dbReference>
<evidence type="ECO:0000313" key="14">
    <source>
        <dbReference type="EMBL" id="QBB71892.1"/>
    </source>
</evidence>
<feature type="binding site" evidence="12">
    <location>
        <position position="305"/>
    </location>
    <ligand>
        <name>K(+)</name>
        <dbReference type="ChEBI" id="CHEBI:29103"/>
    </ligand>
</feature>
<comment type="pathway">
    <text evidence="12">Carbohydrate metabolism; D-ribose degradation; D-ribose 5-phosphate from beta-D-ribopyranose: step 2/2.</text>
</comment>
<keyword evidence="4 12" id="KW-0808">Transferase</keyword>
<feature type="binding site" evidence="12">
    <location>
        <position position="294"/>
    </location>
    <ligand>
        <name>ATP</name>
        <dbReference type="ChEBI" id="CHEBI:30616"/>
    </ligand>
</feature>
<evidence type="ECO:0000313" key="15">
    <source>
        <dbReference type="Proteomes" id="UP000291562"/>
    </source>
</evidence>
<comment type="catalytic activity">
    <reaction evidence="12">
        <text>D-ribose + ATP = D-ribose 5-phosphate + ADP + H(+)</text>
        <dbReference type="Rhea" id="RHEA:13697"/>
        <dbReference type="ChEBI" id="CHEBI:15378"/>
        <dbReference type="ChEBI" id="CHEBI:30616"/>
        <dbReference type="ChEBI" id="CHEBI:47013"/>
        <dbReference type="ChEBI" id="CHEBI:78346"/>
        <dbReference type="ChEBI" id="CHEBI:456216"/>
        <dbReference type="EC" id="2.7.1.15"/>
    </reaction>
</comment>
<keyword evidence="10 12" id="KW-0630">Potassium</keyword>
<dbReference type="GO" id="GO:0019303">
    <property type="term" value="P:D-ribose catabolic process"/>
    <property type="evidence" value="ECO:0007669"/>
    <property type="project" value="UniProtKB-UniRule"/>
</dbReference>
<evidence type="ECO:0000256" key="4">
    <source>
        <dbReference type="ARBA" id="ARBA00022679"/>
    </source>
</evidence>
<feature type="binding site" evidence="12">
    <location>
        <position position="140"/>
    </location>
    <ligand>
        <name>substrate</name>
    </ligand>
</feature>
<keyword evidence="12" id="KW-0963">Cytoplasm</keyword>
<dbReference type="Proteomes" id="UP000291562">
    <property type="component" value="Chromosome"/>
</dbReference>
<comment type="activity regulation">
    <text evidence="12">Activated by a monovalent cation that binds near, but not in, the active site. The most likely occupant of the site in vivo is potassium. Ion binding induces a conformational change that may alter substrate affinity.</text>
</comment>
<comment type="subunit">
    <text evidence="12">Homodimer.</text>
</comment>
<dbReference type="InterPro" id="IPR002139">
    <property type="entry name" value="Ribo/fructo_kinase"/>
</dbReference>
<gene>
    <name evidence="12" type="primary">rbsK</name>
    <name evidence="14" type="ORF">ELE36_16855</name>
</gene>
<dbReference type="EMBL" id="CP035704">
    <property type="protein sequence ID" value="QBB71892.1"/>
    <property type="molecule type" value="Genomic_DNA"/>
</dbReference>
<dbReference type="EC" id="2.7.1.15" evidence="2 12"/>
<evidence type="ECO:0000256" key="9">
    <source>
        <dbReference type="ARBA" id="ARBA00022842"/>
    </source>
</evidence>
<keyword evidence="7 12" id="KW-0418">Kinase</keyword>
<accession>A0A411HN39</accession>
<feature type="binding site" evidence="12">
    <location>
        <position position="303"/>
    </location>
    <ligand>
        <name>K(+)</name>
        <dbReference type="ChEBI" id="CHEBI:29103"/>
    </ligand>
</feature>
<dbReference type="GO" id="GO:0005524">
    <property type="term" value="F:ATP binding"/>
    <property type="evidence" value="ECO:0007669"/>
    <property type="project" value="UniProtKB-UniRule"/>
</dbReference>
<dbReference type="PANTHER" id="PTHR10584">
    <property type="entry name" value="SUGAR KINASE"/>
    <property type="match status" value="1"/>
</dbReference>
<feature type="binding site" evidence="12">
    <location>
        <position position="268"/>
    </location>
    <ligand>
        <name>substrate</name>
    </ligand>
</feature>
<comment type="function">
    <text evidence="12">Catalyzes the phosphorylation of ribose at O-5 in a reaction requiring ATP and magnesium. The resulting D-ribose-5-phosphate can then be used either for sythesis of nucleotides, histidine, and tryptophan, or as a component of the pentose phosphate pathway.</text>
</comment>
<organism evidence="14 15">
    <name type="scientific">Pseudolysobacter antarcticus</name>
    <dbReference type="NCBI Taxonomy" id="2511995"/>
    <lineage>
        <taxon>Bacteria</taxon>
        <taxon>Pseudomonadati</taxon>
        <taxon>Pseudomonadota</taxon>
        <taxon>Gammaproteobacteria</taxon>
        <taxon>Lysobacterales</taxon>
        <taxon>Rhodanobacteraceae</taxon>
        <taxon>Pseudolysobacter</taxon>
    </lineage>
</organism>
<keyword evidence="5 12" id="KW-0479">Metal-binding</keyword>
<dbReference type="PANTHER" id="PTHR10584:SF166">
    <property type="entry name" value="RIBOKINASE"/>
    <property type="match status" value="1"/>
</dbReference>
<feature type="binding site" evidence="12">
    <location>
        <begin position="229"/>
        <end position="234"/>
    </location>
    <ligand>
        <name>ATP</name>
        <dbReference type="ChEBI" id="CHEBI:30616"/>
    </ligand>
</feature>
<evidence type="ECO:0000256" key="8">
    <source>
        <dbReference type="ARBA" id="ARBA00022840"/>
    </source>
</evidence>
<proteinExistence type="inferred from homology"/>
<feature type="binding site" evidence="12">
    <location>
        <position position="264"/>
    </location>
    <ligand>
        <name>K(+)</name>
        <dbReference type="ChEBI" id="CHEBI:29103"/>
    </ligand>
</feature>
<evidence type="ECO:0000256" key="5">
    <source>
        <dbReference type="ARBA" id="ARBA00022723"/>
    </source>
</evidence>
<evidence type="ECO:0000256" key="12">
    <source>
        <dbReference type="HAMAP-Rule" id="MF_01987"/>
    </source>
</evidence>
<dbReference type="OrthoDB" id="9775849at2"/>
<dbReference type="AlphaFoldDB" id="A0A411HN39"/>
<dbReference type="InterPro" id="IPR011611">
    <property type="entry name" value="PfkB_dom"/>
</dbReference>
<dbReference type="UniPathway" id="UPA00916">
    <property type="reaction ID" value="UER00889"/>
</dbReference>
<feature type="active site" description="Proton acceptor" evidence="12">
    <location>
        <position position="268"/>
    </location>
</feature>
<dbReference type="InterPro" id="IPR011877">
    <property type="entry name" value="Ribokinase"/>
</dbReference>
<evidence type="ECO:0000256" key="11">
    <source>
        <dbReference type="ARBA" id="ARBA00023277"/>
    </source>
</evidence>
<feature type="binding site" evidence="12">
    <location>
        <begin position="40"/>
        <end position="44"/>
    </location>
    <ligand>
        <name>substrate</name>
    </ligand>
</feature>
<evidence type="ECO:0000256" key="7">
    <source>
        <dbReference type="ARBA" id="ARBA00022777"/>
    </source>
</evidence>
<evidence type="ECO:0000256" key="6">
    <source>
        <dbReference type="ARBA" id="ARBA00022741"/>
    </source>
</evidence>
<evidence type="ECO:0000256" key="10">
    <source>
        <dbReference type="ARBA" id="ARBA00022958"/>
    </source>
</evidence>
<comment type="cofactor">
    <cofactor evidence="12">
        <name>Mg(2+)</name>
        <dbReference type="ChEBI" id="CHEBI:18420"/>
    </cofactor>
    <text evidence="12">Requires a divalent cation, most likely magnesium in vivo, as an electrophilic catalyst to aid phosphoryl group transfer. It is the chelate of the metal and the nucleotide that is the actual substrate.</text>
</comment>
<name>A0A411HN39_9GAMM</name>
<keyword evidence="9 12" id="KW-0460">Magnesium</keyword>
<dbReference type="HAMAP" id="MF_01987">
    <property type="entry name" value="Ribokinase"/>
    <property type="match status" value="1"/>
</dbReference>
<keyword evidence="8 12" id="KW-0067">ATP-binding</keyword>
<dbReference type="GO" id="GO:0046872">
    <property type="term" value="F:metal ion binding"/>
    <property type="evidence" value="ECO:0007669"/>
    <property type="project" value="UniProtKB-KW"/>
</dbReference>
<comment type="similarity">
    <text evidence="12">Belongs to the carbohydrate kinase PfkB family. Ribokinase subfamily.</text>
</comment>
<dbReference type="KEGG" id="xbc:ELE36_16855"/>
<keyword evidence="6 12" id="KW-0547">Nucleotide-binding</keyword>
<sequence>MPAQVIVVGSYVQDQTWLVERFPQVGETLRAHGFNTGPGGKGFNQAIACTRQGAAVTFIGAIGNDALGGIAQHIAKNENLPCRWQIRNDQPTAAAGITVNARGENQIAISLGANEHLDADFVRAQADIFASARVLLLQMENNLDALAAALDLCTQHGLLRVWNPAPVHADLDLALLRRADIITPNETEFALLLQRFGNTKIDPANLAQQNDATLHALARQLGIATVVITLGAHGSFVSHGENQRGDSDACYRIAPESVHAIDTTGAGDAFSGALVAALVLFRERPFRDAIRHANRVAALSTEIVGAAPAMPNYAAVIARFGE</sequence>